<organism evidence="2 3">
    <name type="scientific">Mycobacterium intracellulare subsp. chimaera</name>
    <dbReference type="NCBI Taxonomy" id="222805"/>
    <lineage>
        <taxon>Bacteria</taxon>
        <taxon>Bacillati</taxon>
        <taxon>Actinomycetota</taxon>
        <taxon>Actinomycetes</taxon>
        <taxon>Mycobacteriales</taxon>
        <taxon>Mycobacteriaceae</taxon>
        <taxon>Mycobacterium</taxon>
        <taxon>Mycobacterium avium complex (MAC)</taxon>
    </lineage>
</organism>
<sequence>MGDIAAQVQNYLDRTEDTFPPGSDLYYARKALFVALNSYKHGHFGIGAVAVLRSGNAADLFYGENGMAKPNAIIEHAEIRALLRIAAGETPDHTIKLAKPSQQTATTYRDEIETTVYGTIEPCPMCACAMTNAGVRRSVSTCIDGQLERNGDYLVSSGAANVLSDKYETQPQIWRDIQQIRGLRFELLTPTNQELHDLSWGIMTASRNQVDQVLATRPPLGTKRS</sequence>
<dbReference type="InterPro" id="IPR002125">
    <property type="entry name" value="CMP_dCMP_dom"/>
</dbReference>
<evidence type="ECO:0000313" key="2">
    <source>
        <dbReference type="EMBL" id="MDM3928663.1"/>
    </source>
</evidence>
<dbReference type="Pfam" id="PF00383">
    <property type="entry name" value="dCMP_cyt_deam_1"/>
    <property type="match status" value="1"/>
</dbReference>
<dbReference type="Proteomes" id="UP001529272">
    <property type="component" value="Unassembled WGS sequence"/>
</dbReference>
<comment type="caution">
    <text evidence="2">The sequence shown here is derived from an EMBL/GenBank/DDBJ whole genome shotgun (WGS) entry which is preliminary data.</text>
</comment>
<reference evidence="3" key="1">
    <citation type="submission" date="2023-06" db="EMBL/GenBank/DDBJ databases">
        <title>Itaconate inhibition of nontuberculous mycobacteria.</title>
        <authorList>
            <person name="Spilker T."/>
        </authorList>
    </citation>
    <scope>NUCLEOTIDE SEQUENCE [LARGE SCALE GENOMIC DNA]</scope>
    <source>
        <strain evidence="3">FLAC1071</strain>
    </source>
</reference>
<evidence type="ECO:0000313" key="3">
    <source>
        <dbReference type="Proteomes" id="UP001529272"/>
    </source>
</evidence>
<feature type="domain" description="CMP/dCMP-type deaminase" evidence="1">
    <location>
        <begin position="22"/>
        <end position="153"/>
    </location>
</feature>
<proteinExistence type="predicted"/>
<name>A0ABT7P5X3_MYCIT</name>
<dbReference type="Gene3D" id="3.40.140.10">
    <property type="entry name" value="Cytidine Deaminase, domain 2"/>
    <property type="match status" value="1"/>
</dbReference>
<dbReference type="PROSITE" id="PS51747">
    <property type="entry name" value="CYT_DCMP_DEAMINASES_2"/>
    <property type="match status" value="1"/>
</dbReference>
<reference evidence="2 3" key="2">
    <citation type="submission" date="2023-06" db="EMBL/GenBank/DDBJ databases">
        <title>Itaconate inhibition of nontuberculous mycobacteria.</title>
        <authorList>
            <person name="Breen P."/>
            <person name="Zimbric M."/>
            <person name="Caverly L."/>
        </authorList>
    </citation>
    <scope>NUCLEOTIDE SEQUENCE [LARGE SCALE GENOMIC DNA]</scope>
    <source>
        <strain evidence="2 3">FLAC1071</strain>
    </source>
</reference>
<gene>
    <name evidence="2" type="ORF">QRB35_21880</name>
</gene>
<dbReference type="InterPro" id="IPR016193">
    <property type="entry name" value="Cytidine_deaminase-like"/>
</dbReference>
<evidence type="ECO:0000259" key="1">
    <source>
        <dbReference type="PROSITE" id="PS51747"/>
    </source>
</evidence>
<dbReference type="EMBL" id="JASZZX010000025">
    <property type="protein sequence ID" value="MDM3928663.1"/>
    <property type="molecule type" value="Genomic_DNA"/>
</dbReference>
<dbReference type="SUPFAM" id="SSF53927">
    <property type="entry name" value="Cytidine deaminase-like"/>
    <property type="match status" value="1"/>
</dbReference>
<keyword evidence="3" id="KW-1185">Reference proteome</keyword>
<dbReference type="RefSeq" id="WP_072501626.1">
    <property type="nucleotide sequence ID" value="NZ_CP012886.2"/>
</dbReference>
<protein>
    <submittedName>
        <fullName evidence="2">Deaminase</fullName>
    </submittedName>
</protein>
<accession>A0ABT7P5X3</accession>